<feature type="transmembrane region" description="Helical" evidence="1">
    <location>
        <begin position="99"/>
        <end position="124"/>
    </location>
</feature>
<dbReference type="InParanoid" id="A0A409XWQ8"/>
<feature type="transmembrane region" description="Helical" evidence="1">
    <location>
        <begin position="183"/>
        <end position="207"/>
    </location>
</feature>
<keyword evidence="1" id="KW-0812">Transmembrane</keyword>
<keyword evidence="1" id="KW-1133">Transmembrane helix</keyword>
<keyword evidence="3" id="KW-1185">Reference proteome</keyword>
<feature type="transmembrane region" description="Helical" evidence="1">
    <location>
        <begin position="64"/>
        <end position="87"/>
    </location>
</feature>
<evidence type="ECO:0000256" key="1">
    <source>
        <dbReference type="SAM" id="Phobius"/>
    </source>
</evidence>
<evidence type="ECO:0000313" key="3">
    <source>
        <dbReference type="Proteomes" id="UP000283269"/>
    </source>
</evidence>
<keyword evidence="1" id="KW-0472">Membrane</keyword>
<feature type="transmembrane region" description="Helical" evidence="1">
    <location>
        <begin position="144"/>
        <end position="162"/>
    </location>
</feature>
<sequence>MRRTTVSKETANLNRRVILSAISALYTLCLAVFIIQWYFLNLSIVIDGDTRASIFDSTLEGGPVWISVLYQSLAFAVFIVSDALLIWRCYHVWGMSIRIILVPLLLFTAELALYVVVTVEAVLVNNITSASQATLSNAIQSAQVFMSLGTTVITTSLIAYRIHSTLKLSHTTARGVFNRVVEIVVESAAVYSIVILVYAVITVIVPYPQVGSFVAIAGCYLQSIITIVGGMAPTVLVARIALTSSNTVVAATVTHISGLQFGGPRVSGDSEAAIPDGEIIWGPEAEQKSRL</sequence>
<name>A0A409XWQ8_PSICY</name>
<dbReference type="OrthoDB" id="2841022at2759"/>
<protein>
    <submittedName>
        <fullName evidence="2">Uncharacterized protein</fullName>
    </submittedName>
</protein>
<dbReference type="EMBL" id="NHYD01000058">
    <property type="protein sequence ID" value="PPQ95176.1"/>
    <property type="molecule type" value="Genomic_DNA"/>
</dbReference>
<comment type="caution">
    <text evidence="2">The sequence shown here is derived from an EMBL/GenBank/DDBJ whole genome shotgun (WGS) entry which is preliminary data.</text>
</comment>
<dbReference type="AlphaFoldDB" id="A0A409XWQ8"/>
<feature type="transmembrane region" description="Helical" evidence="1">
    <location>
        <begin position="21"/>
        <end position="44"/>
    </location>
</feature>
<accession>A0A409XWQ8</accession>
<dbReference type="Proteomes" id="UP000283269">
    <property type="component" value="Unassembled WGS sequence"/>
</dbReference>
<proteinExistence type="predicted"/>
<evidence type="ECO:0000313" key="2">
    <source>
        <dbReference type="EMBL" id="PPQ95176.1"/>
    </source>
</evidence>
<feature type="transmembrane region" description="Helical" evidence="1">
    <location>
        <begin position="213"/>
        <end position="238"/>
    </location>
</feature>
<reference evidence="2 3" key="1">
    <citation type="journal article" date="2018" name="Evol. Lett.">
        <title>Horizontal gene cluster transfer increased hallucinogenic mushroom diversity.</title>
        <authorList>
            <person name="Reynolds H.T."/>
            <person name="Vijayakumar V."/>
            <person name="Gluck-Thaler E."/>
            <person name="Korotkin H.B."/>
            <person name="Matheny P.B."/>
            <person name="Slot J.C."/>
        </authorList>
    </citation>
    <scope>NUCLEOTIDE SEQUENCE [LARGE SCALE GENOMIC DNA]</scope>
    <source>
        <strain evidence="2 3">2631</strain>
    </source>
</reference>
<organism evidence="2 3">
    <name type="scientific">Psilocybe cyanescens</name>
    <dbReference type="NCBI Taxonomy" id="93625"/>
    <lineage>
        <taxon>Eukaryota</taxon>
        <taxon>Fungi</taxon>
        <taxon>Dikarya</taxon>
        <taxon>Basidiomycota</taxon>
        <taxon>Agaricomycotina</taxon>
        <taxon>Agaricomycetes</taxon>
        <taxon>Agaricomycetidae</taxon>
        <taxon>Agaricales</taxon>
        <taxon>Agaricineae</taxon>
        <taxon>Strophariaceae</taxon>
        <taxon>Psilocybe</taxon>
    </lineage>
</organism>
<gene>
    <name evidence="2" type="ORF">CVT25_013075</name>
</gene>